<evidence type="ECO:0000256" key="7">
    <source>
        <dbReference type="ARBA" id="ARBA00022840"/>
    </source>
</evidence>
<dbReference type="PANTHER" id="PTHR10890">
    <property type="entry name" value="CYSTEINYL-TRNA SYNTHETASE"/>
    <property type="match status" value="1"/>
</dbReference>
<name>A0A0S4RG33_CAMHY</name>
<accession>A0A0S4RG33</accession>
<proteinExistence type="inferred from homology"/>
<dbReference type="InterPro" id="IPR032678">
    <property type="entry name" value="tRNA-synt_1_cat_dom"/>
</dbReference>
<keyword evidence="8 10" id="KW-0648">Protein biosynthesis</keyword>
<dbReference type="Proteomes" id="UP000052245">
    <property type="component" value="Unassembled WGS sequence"/>
</dbReference>
<dbReference type="InterPro" id="IPR014729">
    <property type="entry name" value="Rossmann-like_a/b/a_fold"/>
</dbReference>
<feature type="domain" description="tRNA synthetases class I catalytic" evidence="11">
    <location>
        <begin position="14"/>
        <end position="310"/>
    </location>
</feature>
<evidence type="ECO:0000313" key="15">
    <source>
        <dbReference type="Proteomes" id="UP000052245"/>
    </source>
</evidence>
<evidence type="ECO:0000256" key="5">
    <source>
        <dbReference type="ARBA" id="ARBA00022741"/>
    </source>
</evidence>
<evidence type="ECO:0000256" key="1">
    <source>
        <dbReference type="ARBA" id="ARBA00005594"/>
    </source>
</evidence>
<evidence type="ECO:0000256" key="9">
    <source>
        <dbReference type="ARBA" id="ARBA00023146"/>
    </source>
</evidence>
<reference evidence="14 15" key="1">
    <citation type="submission" date="2015-11" db="EMBL/GenBank/DDBJ databases">
        <authorList>
            <consortium name="Pathogen Informatics"/>
        </authorList>
    </citation>
    <scope>NUCLEOTIDE SEQUENCE [LARGE SCALE GENOMIC DNA]</scope>
    <source>
        <strain evidence="12 14">006A-0059</strain>
        <strain evidence="13 15">007A-0283</strain>
    </source>
</reference>
<dbReference type="Proteomes" id="UP000052237">
    <property type="component" value="Unassembled WGS sequence"/>
</dbReference>
<feature type="binding site" evidence="10">
    <location>
        <position position="27"/>
    </location>
    <ligand>
        <name>Zn(2+)</name>
        <dbReference type="ChEBI" id="CHEBI:29105"/>
    </ligand>
</feature>
<comment type="subcellular location">
    <subcellularLocation>
        <location evidence="10">Cytoplasm</location>
    </subcellularLocation>
</comment>
<keyword evidence="3 10" id="KW-0436">Ligase</keyword>
<dbReference type="SUPFAM" id="SSF47323">
    <property type="entry name" value="Anticodon-binding domain of a subclass of class I aminoacyl-tRNA synthetases"/>
    <property type="match status" value="1"/>
</dbReference>
<dbReference type="AlphaFoldDB" id="A0A0S4RG33"/>
<dbReference type="PRINTS" id="PR00983">
    <property type="entry name" value="TRNASYNTHCYS"/>
</dbReference>
<comment type="catalytic activity">
    <reaction evidence="10">
        <text>tRNA(Cys) + L-cysteine + ATP = L-cysteinyl-tRNA(Cys) + AMP + diphosphate</text>
        <dbReference type="Rhea" id="RHEA:17773"/>
        <dbReference type="Rhea" id="RHEA-COMP:9661"/>
        <dbReference type="Rhea" id="RHEA-COMP:9679"/>
        <dbReference type="ChEBI" id="CHEBI:30616"/>
        <dbReference type="ChEBI" id="CHEBI:33019"/>
        <dbReference type="ChEBI" id="CHEBI:35235"/>
        <dbReference type="ChEBI" id="CHEBI:78442"/>
        <dbReference type="ChEBI" id="CHEBI:78517"/>
        <dbReference type="ChEBI" id="CHEBI:456215"/>
        <dbReference type="EC" id="6.1.1.16"/>
    </reaction>
</comment>
<feature type="short sequence motif" description="'HIGH' region" evidence="10">
    <location>
        <begin position="29"/>
        <end position="39"/>
    </location>
</feature>
<protein>
    <recommendedName>
        <fullName evidence="10">Cysteine--tRNA ligase</fullName>
        <ecNumber evidence="10">6.1.1.16</ecNumber>
    </recommendedName>
    <alternativeName>
        <fullName evidence="10">Cysteinyl-tRNA synthetase</fullName>
        <shortName evidence="10">CysRS</shortName>
    </alternativeName>
</protein>
<comment type="cofactor">
    <cofactor evidence="10">
        <name>Zn(2+)</name>
        <dbReference type="ChEBI" id="CHEBI:29105"/>
    </cofactor>
    <text evidence="10">Binds 1 zinc ion per subunit.</text>
</comment>
<dbReference type="InterPro" id="IPR009080">
    <property type="entry name" value="tRNAsynth_Ia_anticodon-bd"/>
</dbReference>
<dbReference type="InterPro" id="IPR015803">
    <property type="entry name" value="Cys-tRNA-ligase"/>
</dbReference>
<keyword evidence="6 10" id="KW-0862">Zinc</keyword>
<keyword evidence="7 10" id="KW-0067">ATP-binding</keyword>
<dbReference type="EMBL" id="FAVC01000001">
    <property type="protein sequence ID" value="CUU76636.1"/>
    <property type="molecule type" value="Genomic_DNA"/>
</dbReference>
<dbReference type="SUPFAM" id="SSF52374">
    <property type="entry name" value="Nucleotidylyl transferase"/>
    <property type="match status" value="1"/>
</dbReference>
<feature type="binding site" evidence="10">
    <location>
        <position position="202"/>
    </location>
    <ligand>
        <name>Zn(2+)</name>
        <dbReference type="ChEBI" id="CHEBI:29105"/>
    </ligand>
</feature>
<comment type="subunit">
    <text evidence="2 10">Monomer.</text>
</comment>
<dbReference type="InterPro" id="IPR024909">
    <property type="entry name" value="Cys-tRNA/MSH_ligase"/>
</dbReference>
<accession>A0A9W5API3</accession>
<dbReference type="GO" id="GO:0005829">
    <property type="term" value="C:cytosol"/>
    <property type="evidence" value="ECO:0007669"/>
    <property type="project" value="TreeGrafter"/>
</dbReference>
<dbReference type="HAMAP" id="MF_00041">
    <property type="entry name" value="Cys_tRNA_synth"/>
    <property type="match status" value="1"/>
</dbReference>
<keyword evidence="10" id="KW-0963">Cytoplasm</keyword>
<dbReference type="PANTHER" id="PTHR10890:SF3">
    <property type="entry name" value="CYSTEINE--TRNA LIGASE, CYTOPLASMIC"/>
    <property type="match status" value="1"/>
</dbReference>
<dbReference type="EC" id="6.1.1.16" evidence="10"/>
<evidence type="ECO:0000256" key="8">
    <source>
        <dbReference type="ARBA" id="ARBA00022917"/>
    </source>
</evidence>
<keyword evidence="14" id="KW-1185">Reference proteome</keyword>
<dbReference type="GO" id="GO:0006423">
    <property type="term" value="P:cysteinyl-tRNA aminoacylation"/>
    <property type="evidence" value="ECO:0007669"/>
    <property type="project" value="UniProtKB-UniRule"/>
</dbReference>
<dbReference type="CDD" id="cd00672">
    <property type="entry name" value="CysRS_core"/>
    <property type="match status" value="1"/>
</dbReference>
<feature type="binding site" evidence="10">
    <location>
        <position position="235"/>
    </location>
    <ligand>
        <name>Zn(2+)</name>
        <dbReference type="ChEBI" id="CHEBI:29105"/>
    </ligand>
</feature>
<evidence type="ECO:0000256" key="4">
    <source>
        <dbReference type="ARBA" id="ARBA00022723"/>
    </source>
</evidence>
<evidence type="ECO:0000256" key="3">
    <source>
        <dbReference type="ARBA" id="ARBA00022598"/>
    </source>
</evidence>
<evidence type="ECO:0000313" key="14">
    <source>
        <dbReference type="Proteomes" id="UP000052237"/>
    </source>
</evidence>
<dbReference type="RefSeq" id="WP_059434678.1">
    <property type="nucleotide sequence ID" value="NZ_FAUY01000004.1"/>
</dbReference>
<gene>
    <name evidence="10 12" type="primary">cysS</name>
    <name evidence="12" type="ORF">ERS686654_00461</name>
    <name evidence="13" type="ORF">ERS739223_00639</name>
</gene>
<dbReference type="Gene3D" id="3.40.50.620">
    <property type="entry name" value="HUPs"/>
    <property type="match status" value="1"/>
</dbReference>
<evidence type="ECO:0000259" key="11">
    <source>
        <dbReference type="Pfam" id="PF01406"/>
    </source>
</evidence>
<comment type="similarity">
    <text evidence="1 10">Belongs to the class-I aminoacyl-tRNA synthetase family.</text>
</comment>
<keyword evidence="9 10" id="KW-0030">Aminoacyl-tRNA synthetase</keyword>
<evidence type="ECO:0000256" key="2">
    <source>
        <dbReference type="ARBA" id="ARBA00011245"/>
    </source>
</evidence>
<organism evidence="12 14">
    <name type="scientific">Campylobacter hyointestinalis subsp. hyointestinalis</name>
    <dbReference type="NCBI Taxonomy" id="91352"/>
    <lineage>
        <taxon>Bacteria</taxon>
        <taxon>Pseudomonadati</taxon>
        <taxon>Campylobacterota</taxon>
        <taxon>Epsilonproteobacteria</taxon>
        <taxon>Campylobacterales</taxon>
        <taxon>Campylobacteraceae</taxon>
        <taxon>Campylobacter</taxon>
    </lineage>
</organism>
<dbReference type="NCBIfam" id="TIGR00435">
    <property type="entry name" value="cysS"/>
    <property type="match status" value="1"/>
</dbReference>
<evidence type="ECO:0000256" key="6">
    <source>
        <dbReference type="ARBA" id="ARBA00022833"/>
    </source>
</evidence>
<keyword evidence="5 10" id="KW-0547">Nucleotide-binding</keyword>
<dbReference type="Pfam" id="PF01406">
    <property type="entry name" value="tRNA-synt_1e"/>
    <property type="match status" value="1"/>
</dbReference>
<dbReference type="Gene3D" id="1.20.120.1910">
    <property type="entry name" value="Cysteine-tRNA ligase, C-terminal anti-codon recognition domain"/>
    <property type="match status" value="1"/>
</dbReference>
<feature type="short sequence motif" description="'KMSKS' region" evidence="10">
    <location>
        <begin position="263"/>
        <end position="267"/>
    </location>
</feature>
<sequence length="459" mass="52681">MQIYDSVLKQKVEFKPIRENEANIYVCGPTVYDDAHLGHAKSSISFDLLRRTLKALGYKVKFVKNFTDIDDKILKKMSESGKSLEDITNHYINRYKADMCALNVLEPSISPKATTSLDDIILYISELVKNGSAYRLDDGIYFDTSKDENYLSLSGRKDENLVARVESSDEKRDPKDFVLWKFDEKWYESPFGKGRPGWHSECVAMIQKHFVGNDEFEIDIHAGGADLLFPHHENEAAQCRCAKHKNLAKYWMHNGFIQVDNEKMSKSLGNSFFIKDALKLVPGEALRFYLMSSHYRANFNYNIEDLKSSKKRLDKIYRLKKRLGKIPASNVDDKLKNDLLKFMGDDLNISASLGIIDEMINLANQTLDNEPKNKAFKAVTVANLEFIKELLGIGYADEFEWFQWGVDGEEKERILSLIEQRNKAKKDKNFALADMIRAELANLNVSIMDTANGVMWEKI</sequence>
<keyword evidence="4 10" id="KW-0479">Metal-binding</keyword>
<feature type="binding site" evidence="10">
    <location>
        <position position="231"/>
    </location>
    <ligand>
        <name>Zn(2+)</name>
        <dbReference type="ChEBI" id="CHEBI:29105"/>
    </ligand>
</feature>
<dbReference type="GO" id="GO:0005524">
    <property type="term" value="F:ATP binding"/>
    <property type="evidence" value="ECO:0007669"/>
    <property type="project" value="UniProtKB-UniRule"/>
</dbReference>
<dbReference type="GO" id="GO:0008270">
    <property type="term" value="F:zinc ion binding"/>
    <property type="evidence" value="ECO:0007669"/>
    <property type="project" value="UniProtKB-UniRule"/>
</dbReference>
<evidence type="ECO:0000256" key="10">
    <source>
        <dbReference type="HAMAP-Rule" id="MF_00041"/>
    </source>
</evidence>
<feature type="binding site" evidence="10">
    <location>
        <position position="266"/>
    </location>
    <ligand>
        <name>ATP</name>
        <dbReference type="ChEBI" id="CHEBI:30616"/>
    </ligand>
</feature>
<comment type="caution">
    <text evidence="12">The sequence shown here is derived from an EMBL/GenBank/DDBJ whole genome shotgun (WGS) entry which is preliminary data.</text>
</comment>
<evidence type="ECO:0000313" key="12">
    <source>
        <dbReference type="EMBL" id="CUU72826.1"/>
    </source>
</evidence>
<evidence type="ECO:0000313" key="13">
    <source>
        <dbReference type="EMBL" id="CUU76636.1"/>
    </source>
</evidence>
<dbReference type="EMBL" id="FAVB01000001">
    <property type="protein sequence ID" value="CUU72826.1"/>
    <property type="molecule type" value="Genomic_DNA"/>
</dbReference>
<dbReference type="GO" id="GO:0004817">
    <property type="term" value="F:cysteine-tRNA ligase activity"/>
    <property type="evidence" value="ECO:0007669"/>
    <property type="project" value="UniProtKB-UniRule"/>
</dbReference>